<reference evidence="1" key="1">
    <citation type="submission" date="2014-11" db="EMBL/GenBank/DDBJ databases">
        <authorList>
            <person name="Amaro Gonzalez C."/>
        </authorList>
    </citation>
    <scope>NUCLEOTIDE SEQUENCE</scope>
</reference>
<organism evidence="1">
    <name type="scientific">Anguilla anguilla</name>
    <name type="common">European freshwater eel</name>
    <name type="synonym">Muraena anguilla</name>
    <dbReference type="NCBI Taxonomy" id="7936"/>
    <lineage>
        <taxon>Eukaryota</taxon>
        <taxon>Metazoa</taxon>
        <taxon>Chordata</taxon>
        <taxon>Craniata</taxon>
        <taxon>Vertebrata</taxon>
        <taxon>Euteleostomi</taxon>
        <taxon>Actinopterygii</taxon>
        <taxon>Neopterygii</taxon>
        <taxon>Teleostei</taxon>
        <taxon>Anguilliformes</taxon>
        <taxon>Anguillidae</taxon>
        <taxon>Anguilla</taxon>
    </lineage>
</organism>
<accession>A0A0E9SU73</accession>
<reference evidence="1" key="2">
    <citation type="journal article" date="2015" name="Fish Shellfish Immunol.">
        <title>Early steps in the European eel (Anguilla anguilla)-Vibrio vulnificus interaction in the gills: Role of the RtxA13 toxin.</title>
        <authorList>
            <person name="Callol A."/>
            <person name="Pajuelo D."/>
            <person name="Ebbesson L."/>
            <person name="Teles M."/>
            <person name="MacKenzie S."/>
            <person name="Amaro C."/>
        </authorList>
    </citation>
    <scope>NUCLEOTIDE SEQUENCE</scope>
</reference>
<proteinExistence type="predicted"/>
<sequence length="51" mass="5897">MLIWTEDPENRKRCGRKCMLLCLTAGPFLKASTVNFIPKHPFDCILLYSPK</sequence>
<dbReference type="AlphaFoldDB" id="A0A0E9SU73"/>
<dbReference type="EMBL" id="GBXM01063741">
    <property type="protein sequence ID" value="JAH44836.1"/>
    <property type="molecule type" value="Transcribed_RNA"/>
</dbReference>
<protein>
    <submittedName>
        <fullName evidence="1">Uncharacterized protein</fullName>
    </submittedName>
</protein>
<evidence type="ECO:0000313" key="1">
    <source>
        <dbReference type="EMBL" id="JAH44836.1"/>
    </source>
</evidence>
<name>A0A0E9SU73_ANGAN</name>